<dbReference type="KEGG" id="rmr:Rmar_2380"/>
<dbReference type="Gene3D" id="3.90.25.10">
    <property type="entry name" value="UDP-galactose 4-epimerase, domain 1"/>
    <property type="match status" value="1"/>
</dbReference>
<dbReference type="SUPFAM" id="SSF51735">
    <property type="entry name" value="NAD(P)-binding Rossmann-fold domains"/>
    <property type="match status" value="1"/>
</dbReference>
<dbReference type="OrthoDB" id="9780595at2"/>
<dbReference type="InterPro" id="IPR008030">
    <property type="entry name" value="NmrA-like"/>
</dbReference>
<reference evidence="2 3" key="1">
    <citation type="journal article" date="2009" name="Stand. Genomic Sci.">
        <title>Complete genome sequence of Rhodothermus marinus type strain (R-10).</title>
        <authorList>
            <person name="Nolan M."/>
            <person name="Tindall B.J."/>
            <person name="Pomrenke H."/>
            <person name="Lapidus A."/>
            <person name="Copeland A."/>
            <person name="Glavina Del Rio T."/>
            <person name="Lucas S."/>
            <person name="Chen F."/>
            <person name="Tice H."/>
            <person name="Cheng J.F."/>
            <person name="Saunders E."/>
            <person name="Han C."/>
            <person name="Bruce D."/>
            <person name="Goodwin L."/>
            <person name="Chain P."/>
            <person name="Pitluck S."/>
            <person name="Ovchinikova G."/>
            <person name="Pati A."/>
            <person name="Ivanova N."/>
            <person name="Mavromatis K."/>
            <person name="Chen A."/>
            <person name="Palaniappan K."/>
            <person name="Land M."/>
            <person name="Hauser L."/>
            <person name="Chang Y.J."/>
            <person name="Jeffries C.D."/>
            <person name="Brettin T."/>
            <person name="Goker M."/>
            <person name="Bristow J."/>
            <person name="Eisen J.A."/>
            <person name="Markowitz V."/>
            <person name="Hugenholtz P."/>
            <person name="Kyrpides N.C."/>
            <person name="Klenk H.P."/>
            <person name="Detter J.C."/>
        </authorList>
    </citation>
    <scope>NUCLEOTIDE SEQUENCE [LARGE SCALE GENOMIC DNA]</scope>
    <source>
        <strain evidence="3">ATCC 43812 / DSM 4252 / R-10</strain>
    </source>
</reference>
<dbReference type="RefSeq" id="WP_012844868.1">
    <property type="nucleotide sequence ID" value="NC_013501.1"/>
</dbReference>
<evidence type="ECO:0000313" key="2">
    <source>
        <dbReference type="EMBL" id="ACY49258.1"/>
    </source>
</evidence>
<feature type="domain" description="NmrA-like" evidence="1">
    <location>
        <begin position="4"/>
        <end position="261"/>
    </location>
</feature>
<dbReference type="Pfam" id="PF05368">
    <property type="entry name" value="NmrA"/>
    <property type="match status" value="1"/>
</dbReference>
<protein>
    <submittedName>
        <fullName evidence="2">NmrA family protein</fullName>
    </submittedName>
</protein>
<dbReference type="HOGENOM" id="CLU_007383_10_4_10"/>
<dbReference type="PANTHER" id="PTHR47129">
    <property type="entry name" value="QUINONE OXIDOREDUCTASE 2"/>
    <property type="match status" value="1"/>
</dbReference>
<keyword evidence="3" id="KW-1185">Reference proteome</keyword>
<dbReference type="InterPro" id="IPR036291">
    <property type="entry name" value="NAD(P)-bd_dom_sf"/>
</dbReference>
<accession>D0MEN0</accession>
<dbReference type="Proteomes" id="UP000002221">
    <property type="component" value="Chromosome"/>
</dbReference>
<sequence length="294" mass="31351">MAGIIGVTGASGHLGRRVVELLLENVSAERIRALTRHPEKIADLAERGVSVGAGDFARPDELARALESVERLLLVSTDDLHPGARVRLHRQAIEAARKAGVRYVAYTSATRADTNPVSFMRDHAETEAALRESGLAWTFLRNNLYAETLLMVAPVALQTGVLQLPAGDGRVGFVAREDCARMAVAVLLDPAHEGKIYEVTGPEALGYAEAAAILSELSGRSVRYEPVSPEAYRQAMAAAGLPDFVVDAMTSMYQGVARGAFDLVTSAVQEVTGRAPLTVRQALEAQRAALQPAG</sequence>
<dbReference type="STRING" id="518766.Rmar_2380"/>
<dbReference type="InterPro" id="IPR052718">
    <property type="entry name" value="NmrA-type_oxidoreductase"/>
</dbReference>
<evidence type="ECO:0000259" key="1">
    <source>
        <dbReference type="Pfam" id="PF05368"/>
    </source>
</evidence>
<organism evidence="2 3">
    <name type="scientific">Rhodothermus marinus (strain ATCC 43812 / DSM 4252 / R-10)</name>
    <name type="common">Rhodothermus obamensis</name>
    <dbReference type="NCBI Taxonomy" id="518766"/>
    <lineage>
        <taxon>Bacteria</taxon>
        <taxon>Pseudomonadati</taxon>
        <taxon>Rhodothermota</taxon>
        <taxon>Rhodothermia</taxon>
        <taxon>Rhodothermales</taxon>
        <taxon>Rhodothermaceae</taxon>
        <taxon>Rhodothermus</taxon>
    </lineage>
</organism>
<dbReference type="EMBL" id="CP001807">
    <property type="protein sequence ID" value="ACY49258.1"/>
    <property type="molecule type" value="Genomic_DNA"/>
</dbReference>
<dbReference type="AlphaFoldDB" id="D0MEN0"/>
<dbReference type="Gene3D" id="3.40.50.720">
    <property type="entry name" value="NAD(P)-binding Rossmann-like Domain"/>
    <property type="match status" value="1"/>
</dbReference>
<dbReference type="eggNOG" id="COG0702">
    <property type="taxonomic scope" value="Bacteria"/>
</dbReference>
<gene>
    <name evidence="2" type="ordered locus">Rmar_2380</name>
</gene>
<proteinExistence type="predicted"/>
<evidence type="ECO:0000313" key="3">
    <source>
        <dbReference type="Proteomes" id="UP000002221"/>
    </source>
</evidence>
<name>D0MEN0_RHOM4</name>
<dbReference type="PANTHER" id="PTHR47129:SF1">
    <property type="entry name" value="NMRA-LIKE DOMAIN-CONTAINING PROTEIN"/>
    <property type="match status" value="1"/>
</dbReference>
<dbReference type="CDD" id="cd05269">
    <property type="entry name" value="TMR_SDR_a"/>
    <property type="match status" value="1"/>
</dbReference>